<dbReference type="InterPro" id="IPR045748">
    <property type="entry name" value="DcaP"/>
</dbReference>
<keyword evidence="1" id="KW-0732">Signal</keyword>
<accession>A0ABT1MHP7</accession>
<sequence length="423" mass="47653">MKKRVLILMLLMGSLYPGFTKAQEDTTVEKGAFICILGKDHKGNDEIIGLFKETQLPHFQDPRAPRFLLIDQKRKVALGIGGYVKMTVSSDFKGISDDLDFIPYDISVPNNHRDNGQYQMDVFTSRLFLKLVGNNHALGKYTAYLETDFRGPHHTLRLRQAYVSMKGFLLGMSWSTFSDLAALPPTIDFNGPNGNTDLRNVQLRYEFSMGKHWKAAVAAEAPDVTGTFSDETSQIHQRMPDIPMWIQFNWGKNSHIRASGLLRGLSYRNDLLEKNKMKMGWGVQLSGLAGLGPLTFFYQGTYGKGIAQYISDVSGNNLDLVPNTERPGQLQPMPVLGVVGGLQWTISPKFFVSANYSLAHAYYEKGFTVPDGYRQGQYICTNAFMNLTKECMLGVEYLHGIREDLNKEKGHANRIQAMIQYNF</sequence>
<proteinExistence type="predicted"/>
<dbReference type="EMBL" id="JANDHW010000006">
    <property type="protein sequence ID" value="MCP9611911.1"/>
    <property type="molecule type" value="Genomic_DNA"/>
</dbReference>
<reference evidence="2 3" key="1">
    <citation type="submission" date="2022-07" db="EMBL/GenBank/DDBJ databases">
        <title>Fecal culturing of patients with breast cancer.</title>
        <authorList>
            <person name="Teng N.M.Y."/>
            <person name="Kiu R."/>
            <person name="Evans R."/>
            <person name="Baker D.J."/>
            <person name="Zenner C."/>
            <person name="Robinson S.D."/>
            <person name="Hall L.J."/>
        </authorList>
    </citation>
    <scope>NUCLEOTIDE SEQUENCE [LARGE SCALE GENOMIC DNA]</scope>
    <source>
        <strain evidence="2 3">LH1063</strain>
    </source>
</reference>
<feature type="chain" id="PRO_5047410992" evidence="1">
    <location>
        <begin position="23"/>
        <end position="423"/>
    </location>
</feature>
<evidence type="ECO:0000313" key="2">
    <source>
        <dbReference type="EMBL" id="MCP9611911.1"/>
    </source>
</evidence>
<dbReference type="Pfam" id="PF19577">
    <property type="entry name" value="DcaP"/>
    <property type="match status" value="1"/>
</dbReference>
<dbReference type="RefSeq" id="WP_255027033.1">
    <property type="nucleotide sequence ID" value="NZ_JANDHW010000006.1"/>
</dbReference>
<comment type="caution">
    <text evidence="2">The sequence shown here is derived from an EMBL/GenBank/DDBJ whole genome shotgun (WGS) entry which is preliminary data.</text>
</comment>
<feature type="signal peptide" evidence="1">
    <location>
        <begin position="1"/>
        <end position="22"/>
    </location>
</feature>
<dbReference type="SUPFAM" id="SSF56935">
    <property type="entry name" value="Porins"/>
    <property type="match status" value="1"/>
</dbReference>
<name>A0ABT1MHP7_9BACT</name>
<evidence type="ECO:0000313" key="3">
    <source>
        <dbReference type="Proteomes" id="UP001205603"/>
    </source>
</evidence>
<dbReference type="Proteomes" id="UP001205603">
    <property type="component" value="Unassembled WGS sequence"/>
</dbReference>
<organism evidence="2 3">
    <name type="scientific">Coprobacter tertius</name>
    <dbReference type="NCBI Taxonomy" id="2944915"/>
    <lineage>
        <taxon>Bacteria</taxon>
        <taxon>Pseudomonadati</taxon>
        <taxon>Bacteroidota</taxon>
        <taxon>Bacteroidia</taxon>
        <taxon>Bacteroidales</taxon>
        <taxon>Barnesiellaceae</taxon>
        <taxon>Coprobacter</taxon>
    </lineage>
</organism>
<keyword evidence="3" id="KW-1185">Reference proteome</keyword>
<evidence type="ECO:0000256" key="1">
    <source>
        <dbReference type="SAM" id="SignalP"/>
    </source>
</evidence>
<protein>
    <submittedName>
        <fullName evidence="2">DcaP family trimeric outer membrane transporter</fullName>
    </submittedName>
</protein>
<gene>
    <name evidence="2" type="ORF">NMU02_07395</name>
</gene>